<sequence length="195" mass="21531">MTKRKSSEERRHEIANAAIKIIGEKGLRKFTTAQIAEEVGIKDGTIFRHFKNKREILALVIDRIEEMLVATAFLPRGEPLERIEAFLTSRVATVASNPALLSLLLSDQIAHAAGDMGQRRISSLRNRGREFLRSSLQEAVDHGDLPADTDVESGVILINGMVLSILLAAKDEALDAPVKDVANRTWKTLLQLLKG</sequence>
<evidence type="ECO:0000256" key="1">
    <source>
        <dbReference type="ARBA" id="ARBA00023015"/>
    </source>
</evidence>
<dbReference type="Gene3D" id="1.10.357.10">
    <property type="entry name" value="Tetracycline Repressor, domain 2"/>
    <property type="match status" value="1"/>
</dbReference>
<dbReference type="InterPro" id="IPR050109">
    <property type="entry name" value="HTH-type_TetR-like_transc_reg"/>
</dbReference>
<protein>
    <submittedName>
        <fullName evidence="4">Uncharacterized protein</fullName>
    </submittedName>
</protein>
<evidence type="ECO:0000256" key="3">
    <source>
        <dbReference type="ARBA" id="ARBA00023163"/>
    </source>
</evidence>
<dbReference type="InterPro" id="IPR001647">
    <property type="entry name" value="HTH_TetR"/>
</dbReference>
<dbReference type="PROSITE" id="PS50977">
    <property type="entry name" value="HTH_TETR_2"/>
    <property type="match status" value="1"/>
</dbReference>
<dbReference type="GO" id="GO:0003700">
    <property type="term" value="F:DNA-binding transcription factor activity"/>
    <property type="evidence" value="ECO:0007669"/>
    <property type="project" value="TreeGrafter"/>
</dbReference>
<evidence type="ECO:0000313" key="5">
    <source>
        <dbReference type="Proteomes" id="UP000249799"/>
    </source>
</evidence>
<dbReference type="InterPro" id="IPR036271">
    <property type="entry name" value="Tet_transcr_reg_TetR-rel_C_sf"/>
</dbReference>
<keyword evidence="3" id="KW-0804">Transcription</keyword>
<dbReference type="SUPFAM" id="SSF46689">
    <property type="entry name" value="Homeodomain-like"/>
    <property type="match status" value="1"/>
</dbReference>
<dbReference type="AlphaFoldDB" id="A0A2Z4FIP9"/>
<gene>
    <name evidence="4" type="ORF">DN745_05505</name>
</gene>
<organism evidence="4 5">
    <name type="scientific">Bradymonas sediminis</name>
    <dbReference type="NCBI Taxonomy" id="1548548"/>
    <lineage>
        <taxon>Bacteria</taxon>
        <taxon>Deltaproteobacteria</taxon>
        <taxon>Bradymonadales</taxon>
        <taxon>Bradymonadaceae</taxon>
        <taxon>Bradymonas</taxon>
    </lineage>
</organism>
<name>A0A2Z4FIP9_9DELT</name>
<dbReference type="PANTHER" id="PTHR30055">
    <property type="entry name" value="HTH-TYPE TRANSCRIPTIONAL REGULATOR RUTR"/>
    <property type="match status" value="1"/>
</dbReference>
<dbReference type="EMBL" id="CP030032">
    <property type="protein sequence ID" value="AWV88822.1"/>
    <property type="molecule type" value="Genomic_DNA"/>
</dbReference>
<dbReference type="SUPFAM" id="SSF48498">
    <property type="entry name" value="Tetracyclin repressor-like, C-terminal domain"/>
    <property type="match status" value="1"/>
</dbReference>
<dbReference type="GO" id="GO:0000976">
    <property type="term" value="F:transcription cis-regulatory region binding"/>
    <property type="evidence" value="ECO:0007669"/>
    <property type="project" value="TreeGrafter"/>
</dbReference>
<dbReference type="PANTHER" id="PTHR30055:SF240">
    <property type="entry name" value="HTH-TYPE TRANSCRIPTIONAL REGULATOR ACRR"/>
    <property type="match status" value="1"/>
</dbReference>
<dbReference type="KEGG" id="bsed:DN745_05505"/>
<keyword evidence="1" id="KW-0805">Transcription regulation</keyword>
<evidence type="ECO:0000256" key="2">
    <source>
        <dbReference type="ARBA" id="ARBA00023125"/>
    </source>
</evidence>
<evidence type="ECO:0000313" key="4">
    <source>
        <dbReference type="EMBL" id="AWV88822.1"/>
    </source>
</evidence>
<keyword evidence="2" id="KW-0238">DNA-binding</keyword>
<dbReference type="OrthoDB" id="3249at2"/>
<keyword evidence="5" id="KW-1185">Reference proteome</keyword>
<dbReference type="Pfam" id="PF00440">
    <property type="entry name" value="TetR_N"/>
    <property type="match status" value="1"/>
</dbReference>
<accession>A0A2Z4FIP9</accession>
<dbReference type="PRINTS" id="PR00455">
    <property type="entry name" value="HTHTETR"/>
</dbReference>
<dbReference type="Proteomes" id="UP000249799">
    <property type="component" value="Chromosome"/>
</dbReference>
<dbReference type="InterPro" id="IPR009057">
    <property type="entry name" value="Homeodomain-like_sf"/>
</dbReference>
<dbReference type="RefSeq" id="WP_111332845.1">
    <property type="nucleotide sequence ID" value="NZ_CP030032.1"/>
</dbReference>
<proteinExistence type="predicted"/>
<reference evidence="4 5" key="1">
    <citation type="submission" date="2018-06" db="EMBL/GenBank/DDBJ databases">
        <title>Lujinxingia sediminis gen. nov. sp. nov., a new facultative anaerobic member of the class Deltaproteobacteria, and proposal of Lujinxingaceae fam. nov.</title>
        <authorList>
            <person name="Guo L.-Y."/>
            <person name="Li C.-M."/>
            <person name="Wang S."/>
            <person name="Du Z.-J."/>
        </authorList>
    </citation>
    <scope>NUCLEOTIDE SEQUENCE [LARGE SCALE GENOMIC DNA]</scope>
    <source>
        <strain evidence="4 5">FA350</strain>
    </source>
</reference>